<dbReference type="Proteomes" id="UP001139451">
    <property type="component" value="Unassembled WGS sequence"/>
</dbReference>
<proteinExistence type="predicted"/>
<dbReference type="EMBL" id="JAMLDX010000019">
    <property type="protein sequence ID" value="MCP3732485.1"/>
    <property type="molecule type" value="Genomic_DNA"/>
</dbReference>
<sequence length="163" mass="16772">MLLIAAFLAPVMTQEGGGEVRPSNPTRSGERAIVQAGNCDTGVSDKSIRIDNQSGEVISSIAIRVTKSSRQGFGQLVRSTSTFGITLPLPGNVPLAARSSVELPVASTSCTRLVSVVIELADGRKVHKTAACDQPVTLTDADLAAATPRASPSPAPPTPPDGQ</sequence>
<name>A0A9X2HTR2_9SPHN</name>
<organism evidence="2 3">
    <name type="scientific">Sphingomonas tagetis</name>
    <dbReference type="NCBI Taxonomy" id="2949092"/>
    <lineage>
        <taxon>Bacteria</taxon>
        <taxon>Pseudomonadati</taxon>
        <taxon>Pseudomonadota</taxon>
        <taxon>Alphaproteobacteria</taxon>
        <taxon>Sphingomonadales</taxon>
        <taxon>Sphingomonadaceae</taxon>
        <taxon>Sphingomonas</taxon>
    </lineage>
</organism>
<feature type="region of interest" description="Disordered" evidence="1">
    <location>
        <begin position="142"/>
        <end position="163"/>
    </location>
</feature>
<evidence type="ECO:0000256" key="1">
    <source>
        <dbReference type="SAM" id="MobiDB-lite"/>
    </source>
</evidence>
<dbReference type="RefSeq" id="WP_254295989.1">
    <property type="nucleotide sequence ID" value="NZ_JAMLDX010000019.1"/>
</dbReference>
<evidence type="ECO:0000313" key="2">
    <source>
        <dbReference type="EMBL" id="MCP3732485.1"/>
    </source>
</evidence>
<keyword evidence="3" id="KW-1185">Reference proteome</keyword>
<feature type="compositionally biased region" description="Pro residues" evidence="1">
    <location>
        <begin position="151"/>
        <end position="163"/>
    </location>
</feature>
<reference evidence="2" key="1">
    <citation type="submission" date="2022-05" db="EMBL/GenBank/DDBJ databases">
        <title>Sphingomonas sp. strain MG17 Genome sequencing and assembly.</title>
        <authorList>
            <person name="Kim I."/>
        </authorList>
    </citation>
    <scope>NUCLEOTIDE SEQUENCE</scope>
    <source>
        <strain evidence="2">MG17</strain>
    </source>
</reference>
<comment type="caution">
    <text evidence="2">The sequence shown here is derived from an EMBL/GenBank/DDBJ whole genome shotgun (WGS) entry which is preliminary data.</text>
</comment>
<gene>
    <name evidence="2" type="ORF">M9978_18845</name>
</gene>
<evidence type="ECO:0000313" key="3">
    <source>
        <dbReference type="Proteomes" id="UP001139451"/>
    </source>
</evidence>
<accession>A0A9X2HTR2</accession>
<dbReference type="AlphaFoldDB" id="A0A9X2HTR2"/>
<protein>
    <submittedName>
        <fullName evidence="2">Uncharacterized protein</fullName>
    </submittedName>
</protein>